<protein>
    <submittedName>
        <fullName evidence="3">Ribosomal protein S30Ae/sigma 54 modulation protein</fullName>
    </submittedName>
</protein>
<dbReference type="CDD" id="cd00552">
    <property type="entry name" value="RaiA"/>
    <property type="match status" value="1"/>
</dbReference>
<proteinExistence type="predicted"/>
<dbReference type="GO" id="GO:0022627">
    <property type="term" value="C:cytosolic small ribosomal subunit"/>
    <property type="evidence" value="ECO:0007669"/>
    <property type="project" value="TreeGrafter"/>
</dbReference>
<organism evidence="3 4">
    <name type="scientific">Nitzschia inconspicua</name>
    <dbReference type="NCBI Taxonomy" id="303405"/>
    <lineage>
        <taxon>Eukaryota</taxon>
        <taxon>Sar</taxon>
        <taxon>Stramenopiles</taxon>
        <taxon>Ochrophyta</taxon>
        <taxon>Bacillariophyta</taxon>
        <taxon>Bacillariophyceae</taxon>
        <taxon>Bacillariophycidae</taxon>
        <taxon>Bacillariales</taxon>
        <taxon>Bacillariaceae</taxon>
        <taxon>Nitzschia</taxon>
    </lineage>
</organism>
<dbReference type="InterPro" id="IPR032528">
    <property type="entry name" value="Ribosom_S30AE_C"/>
</dbReference>
<sequence length="283" mass="31230">MNLRNSFMLWSLPIMAMAFSTTPQASKSTTLLMGHQQRHFGQSFTASQRLVSSITTASTTTLRMSSEVAGDVSLVITGNNIDLTPALQEYVEKRIGSILNKLGSGGIVRECDVHLSVCKNPKVKDGHRVDLTAILKGLTVHCKEETSDMYASIDAAASALSSKLRKYRTRRKEGWHAGNKMGEDLMNALEAAELDEEAEVIAEVEREVQDEIMSRIGDFIDPEEPNIIKVNSFDLENAIPVKEAIFALDYVDHDFFVFKNEETGKPTVIYKRNAGGVGLIECA</sequence>
<evidence type="ECO:0000313" key="4">
    <source>
        <dbReference type="Proteomes" id="UP000693970"/>
    </source>
</evidence>
<dbReference type="PANTHER" id="PTHR33231:SF1">
    <property type="entry name" value="30S RIBOSOMAL PROTEIN"/>
    <property type="match status" value="1"/>
</dbReference>
<evidence type="ECO:0000256" key="1">
    <source>
        <dbReference type="SAM" id="SignalP"/>
    </source>
</evidence>
<dbReference type="EMBL" id="JAGRRH010000007">
    <property type="protein sequence ID" value="KAG7367229.1"/>
    <property type="molecule type" value="Genomic_DNA"/>
</dbReference>
<keyword evidence="3" id="KW-0687">Ribonucleoprotein</keyword>
<evidence type="ECO:0000313" key="3">
    <source>
        <dbReference type="EMBL" id="KAG7367229.1"/>
    </source>
</evidence>
<reference evidence="3" key="2">
    <citation type="submission" date="2021-04" db="EMBL/GenBank/DDBJ databases">
        <authorList>
            <person name="Podell S."/>
        </authorList>
    </citation>
    <scope>NUCLEOTIDE SEQUENCE</scope>
    <source>
        <strain evidence="3">Hildebrandi</strain>
    </source>
</reference>
<comment type="caution">
    <text evidence="3">The sequence shown here is derived from an EMBL/GenBank/DDBJ whole genome shotgun (WGS) entry which is preliminary data.</text>
</comment>
<keyword evidence="4" id="KW-1185">Reference proteome</keyword>
<dbReference type="OrthoDB" id="10253151at2759"/>
<dbReference type="InterPro" id="IPR003489">
    <property type="entry name" value="RHF/RaiA"/>
</dbReference>
<dbReference type="AlphaFoldDB" id="A0A9K3Q3S4"/>
<feature type="signal peptide" evidence="1">
    <location>
        <begin position="1"/>
        <end position="18"/>
    </location>
</feature>
<dbReference type="PANTHER" id="PTHR33231">
    <property type="entry name" value="30S RIBOSOMAL PROTEIN"/>
    <property type="match status" value="1"/>
</dbReference>
<dbReference type="Proteomes" id="UP000693970">
    <property type="component" value="Unassembled WGS sequence"/>
</dbReference>
<dbReference type="Pfam" id="PF02482">
    <property type="entry name" value="Ribosomal_S30AE"/>
    <property type="match status" value="1"/>
</dbReference>
<accession>A0A9K3Q3S4</accession>
<keyword evidence="3" id="KW-0689">Ribosomal protein</keyword>
<dbReference type="NCBIfam" id="TIGR00741">
    <property type="entry name" value="yfiA"/>
    <property type="match status" value="1"/>
</dbReference>
<keyword evidence="1" id="KW-0732">Signal</keyword>
<dbReference type="InterPro" id="IPR050574">
    <property type="entry name" value="HPF/YfiA_ribosome-assoc"/>
</dbReference>
<dbReference type="Pfam" id="PF16321">
    <property type="entry name" value="Ribosom_S30AE_C"/>
    <property type="match status" value="1"/>
</dbReference>
<feature type="chain" id="PRO_5039928275" evidence="1">
    <location>
        <begin position="19"/>
        <end position="283"/>
    </location>
</feature>
<evidence type="ECO:0000259" key="2">
    <source>
        <dbReference type="Pfam" id="PF16321"/>
    </source>
</evidence>
<gene>
    <name evidence="3" type="ORF">IV203_029900</name>
</gene>
<dbReference type="GO" id="GO:0043024">
    <property type="term" value="F:ribosomal small subunit binding"/>
    <property type="evidence" value="ECO:0007669"/>
    <property type="project" value="TreeGrafter"/>
</dbReference>
<reference evidence="3" key="1">
    <citation type="journal article" date="2021" name="Sci. Rep.">
        <title>Diploid genomic architecture of Nitzschia inconspicua, an elite biomass production diatom.</title>
        <authorList>
            <person name="Oliver A."/>
            <person name="Podell S."/>
            <person name="Pinowska A."/>
            <person name="Traller J.C."/>
            <person name="Smith S.R."/>
            <person name="McClure R."/>
            <person name="Beliaev A."/>
            <person name="Bohutskyi P."/>
            <person name="Hill E.A."/>
            <person name="Rabines A."/>
            <person name="Zheng H."/>
            <person name="Allen L.Z."/>
            <person name="Kuo A."/>
            <person name="Grigoriev I.V."/>
            <person name="Allen A.E."/>
            <person name="Hazlebeck D."/>
            <person name="Allen E.E."/>
        </authorList>
    </citation>
    <scope>NUCLEOTIDE SEQUENCE</scope>
    <source>
        <strain evidence="3">Hildebrandi</strain>
    </source>
</reference>
<name>A0A9K3Q3S4_9STRA</name>
<feature type="domain" description="Sigma 54 modulation/S30EA ribosomal protein C-terminal" evidence="2">
    <location>
        <begin position="223"/>
        <end position="279"/>
    </location>
</feature>
<dbReference type="GO" id="GO:0045900">
    <property type="term" value="P:negative regulation of translational elongation"/>
    <property type="evidence" value="ECO:0007669"/>
    <property type="project" value="TreeGrafter"/>
</dbReference>